<dbReference type="Gene3D" id="1.10.260.40">
    <property type="entry name" value="lambda repressor-like DNA-binding domains"/>
    <property type="match status" value="1"/>
</dbReference>
<dbReference type="InterPro" id="IPR010982">
    <property type="entry name" value="Lambda_DNA-bd_dom_sf"/>
</dbReference>
<comment type="caution">
    <text evidence="2">The sequence shown here is derived from an EMBL/GenBank/DDBJ whole genome shotgun (WGS) entry which is preliminary data.</text>
</comment>
<evidence type="ECO:0000313" key="3">
    <source>
        <dbReference type="Proteomes" id="UP000334820"/>
    </source>
</evidence>
<dbReference type="SUPFAM" id="SSF47413">
    <property type="entry name" value="lambda repressor-like DNA-binding domains"/>
    <property type="match status" value="1"/>
</dbReference>
<dbReference type="AlphaFoldDB" id="A0A5J4JW20"/>
<dbReference type="GO" id="GO:0003677">
    <property type="term" value="F:DNA binding"/>
    <property type="evidence" value="ECO:0007669"/>
    <property type="project" value="InterPro"/>
</dbReference>
<keyword evidence="3" id="KW-1185">Reference proteome</keyword>
<dbReference type="SMART" id="SM00530">
    <property type="entry name" value="HTH_XRE"/>
    <property type="match status" value="1"/>
</dbReference>
<evidence type="ECO:0000313" key="2">
    <source>
        <dbReference type="EMBL" id="GER81714.1"/>
    </source>
</evidence>
<evidence type="ECO:0000259" key="1">
    <source>
        <dbReference type="PROSITE" id="PS50943"/>
    </source>
</evidence>
<feature type="domain" description="HTH cro/C1-type" evidence="1">
    <location>
        <begin position="50"/>
        <end position="105"/>
    </location>
</feature>
<dbReference type="EMBL" id="BKZV01000001">
    <property type="protein sequence ID" value="GER81714.1"/>
    <property type="molecule type" value="Genomic_DNA"/>
</dbReference>
<name>A0A5J4JW20_9CHLR</name>
<dbReference type="Proteomes" id="UP000334820">
    <property type="component" value="Unassembled WGS sequence"/>
</dbReference>
<protein>
    <recommendedName>
        <fullName evidence="1">HTH cro/C1-type domain-containing protein</fullName>
    </recommendedName>
</protein>
<sequence>MLNGQSDCVRLEAFGTFDSQRYALAGTLVLEKGRESDWQGDKRDMLRLRVREVAEAKGVSMNKLSQRSEISYNIIRAIFHNPYHVIRTDTLDRLAKVLDVPVTELIEDVSEEQRKRELGQSG</sequence>
<reference evidence="2 3" key="1">
    <citation type="journal article" date="2019" name="Int. J. Syst. Evol. Microbiol.">
        <title>Thermogemmatispora aurantia sp. nov. and Thermogemmatispora argillosa sp. nov., within the class Ktedonobacteria, and emended description of the genus Thermogemmatispora.</title>
        <authorList>
            <person name="Zheng Y."/>
            <person name="Wang C.M."/>
            <person name="Sakai Y."/>
            <person name="Abe K."/>
            <person name="Yokota A."/>
            <person name="Yabe S."/>
        </authorList>
    </citation>
    <scope>NUCLEOTIDE SEQUENCE [LARGE SCALE GENOMIC DNA]</scope>
    <source>
        <strain evidence="2 3">A1-2</strain>
    </source>
</reference>
<dbReference type="InterPro" id="IPR001387">
    <property type="entry name" value="Cro/C1-type_HTH"/>
</dbReference>
<organism evidence="2 3">
    <name type="scientific">Thermogemmatispora aurantia</name>
    <dbReference type="NCBI Taxonomy" id="2045279"/>
    <lineage>
        <taxon>Bacteria</taxon>
        <taxon>Bacillati</taxon>
        <taxon>Chloroflexota</taxon>
        <taxon>Ktedonobacteria</taxon>
        <taxon>Thermogemmatisporales</taxon>
        <taxon>Thermogemmatisporaceae</taxon>
        <taxon>Thermogemmatispora</taxon>
    </lineage>
</organism>
<accession>A0A5J4JW20</accession>
<gene>
    <name evidence="2" type="ORF">KTAU_03520</name>
</gene>
<dbReference type="Pfam" id="PF13443">
    <property type="entry name" value="HTH_26"/>
    <property type="match status" value="1"/>
</dbReference>
<proteinExistence type="predicted"/>
<dbReference type="PROSITE" id="PS50943">
    <property type="entry name" value="HTH_CROC1"/>
    <property type="match status" value="1"/>
</dbReference>
<dbReference type="CDD" id="cd00093">
    <property type="entry name" value="HTH_XRE"/>
    <property type="match status" value="1"/>
</dbReference>